<dbReference type="GO" id="GO:0042597">
    <property type="term" value="C:periplasmic space"/>
    <property type="evidence" value="ECO:0007669"/>
    <property type="project" value="UniProtKB-SubCell"/>
</dbReference>
<keyword evidence="4 7" id="KW-0456">Lyase</keyword>
<feature type="domain" description="Heparinase II/III-like C-terminal" evidence="6">
    <location>
        <begin position="384"/>
        <end position="592"/>
    </location>
</feature>
<evidence type="ECO:0000256" key="3">
    <source>
        <dbReference type="ARBA" id="ARBA00022764"/>
    </source>
</evidence>
<organism evidence="7 8">
    <name type="scientific">Carboxylicivirga sediminis</name>
    <dbReference type="NCBI Taxonomy" id="2006564"/>
    <lineage>
        <taxon>Bacteria</taxon>
        <taxon>Pseudomonadati</taxon>
        <taxon>Bacteroidota</taxon>
        <taxon>Bacteroidia</taxon>
        <taxon>Marinilabiliales</taxon>
        <taxon>Marinilabiliaceae</taxon>
        <taxon>Carboxylicivirga</taxon>
    </lineage>
</organism>
<gene>
    <name evidence="7" type="ORF">KDU71_16760</name>
</gene>
<dbReference type="InterPro" id="IPR008397">
    <property type="entry name" value="Alginate_lyase_dom"/>
</dbReference>
<dbReference type="SUPFAM" id="SSF48230">
    <property type="entry name" value="Chondroitin AC/alginate lyase"/>
    <property type="match status" value="1"/>
</dbReference>
<dbReference type="EMBL" id="JAGTAR010000028">
    <property type="protein sequence ID" value="MBR8537222.1"/>
    <property type="molecule type" value="Genomic_DNA"/>
</dbReference>
<feature type="domain" description="Alginate lyase" evidence="5">
    <location>
        <begin position="96"/>
        <end position="305"/>
    </location>
</feature>
<dbReference type="AlphaFoldDB" id="A0A941J074"/>
<reference evidence="7" key="1">
    <citation type="journal article" date="2018" name="Int. J. Syst. Evol. Microbiol.">
        <title>Carboxylicivirga sediminis sp. nov., isolated from coastal sediment.</title>
        <authorList>
            <person name="Wang F.Q."/>
            <person name="Ren L.H."/>
            <person name="Zou R.J."/>
            <person name="Sun Y.Z."/>
            <person name="Liu X.J."/>
            <person name="Jiang F."/>
            <person name="Liu L.J."/>
        </authorList>
    </citation>
    <scope>NUCLEOTIDE SEQUENCE</scope>
    <source>
        <strain evidence="7">JR1</strain>
    </source>
</reference>
<evidence type="ECO:0000259" key="6">
    <source>
        <dbReference type="Pfam" id="PF07940"/>
    </source>
</evidence>
<sequence length="739" mass="83204">MNKIIKNIWIVMVAIWFVACDSEPDSTHYPNVILTGEAVKAIRAEQAHLPLLKQSIDGLQKNVELEMMNGIEVPIPKDPAGGYTHLRHKQNYMNMYGAGVLWQVTGEARFANYVRDMLLAYAELYPTLEVHPVKASYAPGRLFWQQLNEAVWLVYVSQAYDCIAGILTAEQKELIENELLVPYADFLSVENPKVFNRVHNHGVWAAAAVGMTGFAIDNEELVNRAFNGVETGPKEEVGAGFLVQLTQLFSPDGYYTEGPYYQRYAMLPYLLFAQAIDNNRPEMKIFEYRDNILQKAALTTLQLTNTNGQFFPINDALKSMSYMSTSLVHAVDFVYGLDESQKELLSIARQQGEVIICEAGLKVARAIANGEARLFKWESKEFRDGPEGKQGAFGVLRSNSGKNSQTVTMKYASQGMGHGHFDRLTISFYDQGKEILQDYGAARYVNVEYKHGGRYLPENKTWARQTIAHNTLVVDKDSQSEGNVKTASSHHSEPWVFDASKEDVKVMSAKENKAYEGVNMHRTIALLNLPEVSEDAIILDLYRVESEAQHKYHLPYYYKGQMMHTNVDYKAETTALQAMGKNDGYQHLWQTAEGLMTEGTNRFVWLNEDRFYTLTTEAQTNDKLLLTRIGAGDPEFSLRNEPAVIFERDKTASTLFASAIEAHGNKHPVTELVSGLKGHVAEIKTLINNSEYTLVQLAFANESKVVFAICNNSNDQSASHQLMANGQEYNWTGVCQLFK</sequence>
<dbReference type="Gene3D" id="2.70.98.70">
    <property type="match status" value="1"/>
</dbReference>
<dbReference type="PROSITE" id="PS51257">
    <property type="entry name" value="PROKAR_LIPOPROTEIN"/>
    <property type="match status" value="1"/>
</dbReference>
<protein>
    <submittedName>
        <fullName evidence="7">Alginate lyase family protein</fullName>
    </submittedName>
</protein>
<keyword evidence="2" id="KW-0732">Signal</keyword>
<proteinExistence type="predicted"/>
<evidence type="ECO:0000313" key="8">
    <source>
        <dbReference type="Proteomes" id="UP000679220"/>
    </source>
</evidence>
<evidence type="ECO:0000256" key="2">
    <source>
        <dbReference type="ARBA" id="ARBA00022729"/>
    </source>
</evidence>
<evidence type="ECO:0000256" key="1">
    <source>
        <dbReference type="ARBA" id="ARBA00004418"/>
    </source>
</evidence>
<name>A0A941J074_9BACT</name>
<dbReference type="GO" id="GO:0016829">
    <property type="term" value="F:lyase activity"/>
    <property type="evidence" value="ECO:0007669"/>
    <property type="project" value="UniProtKB-KW"/>
</dbReference>
<dbReference type="RefSeq" id="WP_212192247.1">
    <property type="nucleotide sequence ID" value="NZ_JAGTAR010000028.1"/>
</dbReference>
<keyword evidence="8" id="KW-1185">Reference proteome</keyword>
<dbReference type="PANTHER" id="PTHR39210:SF1">
    <property type="entry name" value="HEPARIN-SULFATE LYASE"/>
    <property type="match status" value="1"/>
</dbReference>
<dbReference type="Gene3D" id="1.50.10.100">
    <property type="entry name" value="Chondroitin AC/alginate lyase"/>
    <property type="match status" value="1"/>
</dbReference>
<evidence type="ECO:0000256" key="4">
    <source>
        <dbReference type="ARBA" id="ARBA00023239"/>
    </source>
</evidence>
<dbReference type="InterPro" id="IPR012480">
    <property type="entry name" value="Hepar_II_III_C"/>
</dbReference>
<evidence type="ECO:0000313" key="7">
    <source>
        <dbReference type="EMBL" id="MBR8537222.1"/>
    </source>
</evidence>
<evidence type="ECO:0000259" key="5">
    <source>
        <dbReference type="Pfam" id="PF05426"/>
    </source>
</evidence>
<comment type="subcellular location">
    <subcellularLocation>
        <location evidence="1">Periplasm</location>
    </subcellularLocation>
</comment>
<dbReference type="Pfam" id="PF07940">
    <property type="entry name" value="Hepar_II_III_C"/>
    <property type="match status" value="1"/>
</dbReference>
<dbReference type="Proteomes" id="UP000679220">
    <property type="component" value="Unassembled WGS sequence"/>
</dbReference>
<dbReference type="InterPro" id="IPR008929">
    <property type="entry name" value="Chondroitin_lyas"/>
</dbReference>
<accession>A0A941J074</accession>
<comment type="caution">
    <text evidence="7">The sequence shown here is derived from an EMBL/GenBank/DDBJ whole genome shotgun (WGS) entry which is preliminary data.</text>
</comment>
<keyword evidence="3" id="KW-0574">Periplasm</keyword>
<dbReference type="Pfam" id="PF05426">
    <property type="entry name" value="Alginate_lyase"/>
    <property type="match status" value="1"/>
</dbReference>
<dbReference type="PANTHER" id="PTHR39210">
    <property type="entry name" value="HEPARIN-SULFATE LYASE"/>
    <property type="match status" value="1"/>
</dbReference>
<reference evidence="7" key="2">
    <citation type="submission" date="2021-04" db="EMBL/GenBank/DDBJ databases">
        <authorList>
            <person name="Zhang T."/>
            <person name="Zhang Y."/>
            <person name="Lu D."/>
            <person name="Zuo D."/>
            <person name="Du Z."/>
        </authorList>
    </citation>
    <scope>NUCLEOTIDE SEQUENCE</scope>
    <source>
        <strain evidence="7">JR1</strain>
    </source>
</reference>